<evidence type="ECO:0000313" key="1">
    <source>
        <dbReference type="EMBL" id="MCO8270739.1"/>
    </source>
</evidence>
<sequence>MFPNRAAIIRLVGAALAEQAVDESKDAAT</sequence>
<protein>
    <submittedName>
        <fullName evidence="1">Transposase</fullName>
    </submittedName>
</protein>
<reference evidence="1 2" key="1">
    <citation type="submission" date="2022-06" db="EMBL/GenBank/DDBJ databases">
        <title>New Species of the Genus Actinoplanes, ActinopZanes ferrugineus.</title>
        <authorList>
            <person name="Ding P."/>
        </authorList>
    </citation>
    <scope>NUCLEOTIDE SEQUENCE [LARGE SCALE GENOMIC DNA]</scope>
    <source>
        <strain evidence="1 2">TRM88003</strain>
    </source>
</reference>
<evidence type="ECO:0000313" key="2">
    <source>
        <dbReference type="Proteomes" id="UP001523369"/>
    </source>
</evidence>
<name>A0ABT1DIU1_9ACTN</name>
<proteinExistence type="predicted"/>
<gene>
    <name evidence="1" type="ORF">M1L60_09025</name>
</gene>
<organism evidence="1 2">
    <name type="scientific">Paractinoplanes aksuensis</name>
    <dbReference type="NCBI Taxonomy" id="2939490"/>
    <lineage>
        <taxon>Bacteria</taxon>
        <taxon>Bacillati</taxon>
        <taxon>Actinomycetota</taxon>
        <taxon>Actinomycetes</taxon>
        <taxon>Micromonosporales</taxon>
        <taxon>Micromonosporaceae</taxon>
        <taxon>Paractinoplanes</taxon>
    </lineage>
</organism>
<keyword evidence="2" id="KW-1185">Reference proteome</keyword>
<comment type="caution">
    <text evidence="1">The sequence shown here is derived from an EMBL/GenBank/DDBJ whole genome shotgun (WGS) entry which is preliminary data.</text>
</comment>
<dbReference type="EMBL" id="JAMYJR010000009">
    <property type="protein sequence ID" value="MCO8270739.1"/>
    <property type="molecule type" value="Genomic_DNA"/>
</dbReference>
<dbReference type="Proteomes" id="UP001523369">
    <property type="component" value="Unassembled WGS sequence"/>
</dbReference>
<accession>A0ABT1DIU1</accession>